<dbReference type="SUPFAM" id="SSF54373">
    <property type="entry name" value="FAD-linked reductases, C-terminal domain"/>
    <property type="match status" value="1"/>
</dbReference>
<dbReference type="SUPFAM" id="SSF51905">
    <property type="entry name" value="FAD/NAD(P)-binding domain"/>
    <property type="match status" value="1"/>
</dbReference>
<dbReference type="eggNOG" id="COG1232">
    <property type="taxonomic scope" value="Bacteria"/>
</dbReference>
<evidence type="ECO:0000256" key="5">
    <source>
        <dbReference type="ARBA" id="ARBA00012402"/>
    </source>
</evidence>
<evidence type="ECO:0000256" key="8">
    <source>
        <dbReference type="ARBA" id="ARBA00022827"/>
    </source>
</evidence>
<dbReference type="GO" id="GO:0005737">
    <property type="term" value="C:cytoplasm"/>
    <property type="evidence" value="ECO:0007669"/>
    <property type="project" value="UniProtKB-SubCell"/>
</dbReference>
<keyword evidence="10 11" id="KW-0350">Heme biosynthesis</keyword>
<keyword evidence="9 11" id="KW-0560">Oxidoreductase</keyword>
<accession>A0A1I7L2Y4</accession>
<evidence type="ECO:0000256" key="2">
    <source>
        <dbReference type="ARBA" id="ARBA00001974"/>
    </source>
</evidence>
<evidence type="ECO:0000256" key="11">
    <source>
        <dbReference type="RuleBase" id="RU364052"/>
    </source>
</evidence>
<dbReference type="EMBL" id="FPBV01000024">
    <property type="protein sequence ID" value="SFV04103.1"/>
    <property type="molecule type" value="Genomic_DNA"/>
</dbReference>
<dbReference type="GO" id="GO:0004729">
    <property type="term" value="F:oxygen-dependent protoporphyrinogen oxidase activity"/>
    <property type="evidence" value="ECO:0007669"/>
    <property type="project" value="UniProtKB-UniRule"/>
</dbReference>
<comment type="similarity">
    <text evidence="4 11">Belongs to the protoporphyrinogen/coproporphyrinogen oxidase family. Coproporphyrinogen III oxidase subfamily.</text>
</comment>
<dbReference type="AlphaFoldDB" id="A0A1I7L2Y4"/>
<evidence type="ECO:0000256" key="6">
    <source>
        <dbReference type="ARBA" id="ARBA00019046"/>
    </source>
</evidence>
<dbReference type="OrthoDB" id="9805195at2"/>
<comment type="catalytic activity">
    <reaction evidence="1">
        <text>coproporphyrinogen III + 3 O2 = coproporphyrin III + 3 H2O2</text>
        <dbReference type="Rhea" id="RHEA:43436"/>
        <dbReference type="ChEBI" id="CHEBI:15379"/>
        <dbReference type="ChEBI" id="CHEBI:16240"/>
        <dbReference type="ChEBI" id="CHEBI:57309"/>
        <dbReference type="ChEBI" id="CHEBI:131725"/>
        <dbReference type="EC" id="1.3.3.15"/>
    </reaction>
    <physiologicalReaction direction="left-to-right" evidence="1">
        <dbReference type="Rhea" id="RHEA:43437"/>
    </physiologicalReaction>
</comment>
<keyword evidence="11" id="KW-0963">Cytoplasm</keyword>
<comment type="cofactor">
    <cofactor evidence="2 11">
        <name>FAD</name>
        <dbReference type="ChEBI" id="CHEBI:57692"/>
    </cofactor>
</comment>
<evidence type="ECO:0000256" key="1">
    <source>
        <dbReference type="ARBA" id="ARBA00001755"/>
    </source>
</evidence>
<protein>
    <recommendedName>
        <fullName evidence="6 11">Coproporphyrinogen III oxidase</fullName>
        <ecNumber evidence="5 11">1.3.3.15</ecNumber>
    </recommendedName>
</protein>
<dbReference type="EC" id="1.3.3.15" evidence="5 11"/>
<dbReference type="InterPro" id="IPR002937">
    <property type="entry name" value="Amino_oxidase"/>
</dbReference>
<dbReference type="STRING" id="392015.SAMN05421543_1241"/>
<dbReference type="InterPro" id="IPR036188">
    <property type="entry name" value="FAD/NAD-bd_sf"/>
</dbReference>
<dbReference type="Pfam" id="PF01593">
    <property type="entry name" value="Amino_oxidase"/>
    <property type="match status" value="1"/>
</dbReference>
<dbReference type="Gene3D" id="3.50.50.60">
    <property type="entry name" value="FAD/NAD(P)-binding domain"/>
    <property type="match status" value="1"/>
</dbReference>
<reference evidence="14" key="1">
    <citation type="submission" date="2016-10" db="EMBL/GenBank/DDBJ databases">
        <authorList>
            <person name="Varghese N."/>
        </authorList>
    </citation>
    <scope>NUCLEOTIDE SEQUENCE [LARGE SCALE GENOMIC DNA]</scope>
    <source>
        <strain evidence="14">DSM 17980</strain>
    </source>
</reference>
<evidence type="ECO:0000256" key="10">
    <source>
        <dbReference type="ARBA" id="ARBA00023133"/>
    </source>
</evidence>
<feature type="domain" description="Amine oxidase" evidence="12">
    <location>
        <begin position="18"/>
        <end position="485"/>
    </location>
</feature>
<dbReference type="UniPathway" id="UPA00252"/>
<keyword evidence="14" id="KW-1185">Reference proteome</keyword>
<evidence type="ECO:0000256" key="9">
    <source>
        <dbReference type="ARBA" id="ARBA00023002"/>
    </source>
</evidence>
<evidence type="ECO:0000259" key="12">
    <source>
        <dbReference type="Pfam" id="PF01593"/>
    </source>
</evidence>
<comment type="function">
    <text evidence="11">Involved in coproporphyrin-dependent heme b biosynthesis. Catalyzes the oxidation of coproporphyrinogen III to coproporphyrin III.</text>
</comment>
<dbReference type="Proteomes" id="UP000183508">
    <property type="component" value="Unassembled WGS sequence"/>
</dbReference>
<dbReference type="InterPro" id="IPR050464">
    <property type="entry name" value="Zeta_carotene_desat/Oxidored"/>
</dbReference>
<evidence type="ECO:0000313" key="13">
    <source>
        <dbReference type="EMBL" id="SFV04103.1"/>
    </source>
</evidence>
<name>A0A1I7L2Y4_9BACL</name>
<dbReference type="Gene3D" id="1.10.3110.10">
    <property type="entry name" value="protoporphyrinogen ix oxidase, domain 3"/>
    <property type="match status" value="1"/>
</dbReference>
<dbReference type="PANTHER" id="PTHR42923">
    <property type="entry name" value="PROTOPORPHYRINOGEN OXIDASE"/>
    <property type="match status" value="1"/>
</dbReference>
<keyword evidence="8 11" id="KW-0274">FAD</keyword>
<dbReference type="PANTHER" id="PTHR42923:SF3">
    <property type="entry name" value="PROTOPORPHYRINOGEN OXIDASE"/>
    <property type="match status" value="1"/>
</dbReference>
<evidence type="ECO:0000256" key="3">
    <source>
        <dbReference type="ARBA" id="ARBA00004744"/>
    </source>
</evidence>
<keyword evidence="7 11" id="KW-0285">Flavoprotein</keyword>
<evidence type="ECO:0000256" key="7">
    <source>
        <dbReference type="ARBA" id="ARBA00022630"/>
    </source>
</evidence>
<evidence type="ECO:0000256" key="4">
    <source>
        <dbReference type="ARBA" id="ARBA00008310"/>
    </source>
</evidence>
<comment type="pathway">
    <text evidence="3 11">Porphyrin-containing compound metabolism; protoheme biosynthesis.</text>
</comment>
<dbReference type="NCBIfam" id="TIGR00562">
    <property type="entry name" value="proto_IX_ox"/>
    <property type="match status" value="1"/>
</dbReference>
<sequence length="508" mass="55039">MSDPAGQRTRVVIIGGGITGLAAALALKDRADGERMPIRVTLLEQASRVGGKVRTYREHGFVMEAGPDSLLARKPAGVGLIRRLGVEGEMVGTSPQATKTYIAFRGRLEPIPPGTNMGIPTRWTPFARTRLLSPAGKARALWDLVLPRGNRDEDESVGAFLRRRVGDEVVDHIAEPLLAGIYAGSIDRLSLLATAPQFRRLEEQYRSLILGSIRERRAAARAAASRAAAPEQRRPGENVRSVFVTLRSGLETLVERLYDTLYEWADIRTRTAAVSIQRTVDGYAVDITGPDGDERLTADAVIVATPAHAAARLVGPLCPVASRLENVRYVSTATVILGFRPDSVPARLDASGFVVPRQEGLGITACTWVSSKWPHAAGGKGILLRCYVGRDGQQEGLQQTDAEMVAMVRRELSRLIQLDASPWFTIVTRWKHAMPQYDVGHLSLVAQVDESVQRTLPGVALAGAAYRGVGVPDCIADGQRAAERVFEHLVARRREQPPTGQPGGQAGE</sequence>
<organism evidence="13 14">
    <name type="scientific">Alicyclobacillus macrosporangiidus</name>
    <dbReference type="NCBI Taxonomy" id="392015"/>
    <lineage>
        <taxon>Bacteria</taxon>
        <taxon>Bacillati</taxon>
        <taxon>Bacillota</taxon>
        <taxon>Bacilli</taxon>
        <taxon>Bacillales</taxon>
        <taxon>Alicyclobacillaceae</taxon>
        <taxon>Alicyclobacillus</taxon>
    </lineage>
</organism>
<proteinExistence type="inferred from homology"/>
<gene>
    <name evidence="13" type="ORF">SAMN05421543_1241</name>
</gene>
<dbReference type="GO" id="GO:0006783">
    <property type="term" value="P:heme biosynthetic process"/>
    <property type="evidence" value="ECO:0007669"/>
    <property type="project" value="UniProtKB-UniRule"/>
</dbReference>
<dbReference type="Gene3D" id="3.90.660.20">
    <property type="entry name" value="Protoporphyrinogen oxidase, mitochondrial, domain 2"/>
    <property type="match status" value="1"/>
</dbReference>
<dbReference type="InterPro" id="IPR004572">
    <property type="entry name" value="Protoporphyrinogen_oxidase"/>
</dbReference>
<evidence type="ECO:0000313" key="14">
    <source>
        <dbReference type="Proteomes" id="UP000183508"/>
    </source>
</evidence>
<dbReference type="RefSeq" id="WP_074955653.1">
    <property type="nucleotide sequence ID" value="NZ_FPBV01000024.1"/>
</dbReference>
<comment type="subcellular location">
    <subcellularLocation>
        <location evidence="11">Cytoplasm</location>
    </subcellularLocation>
</comment>